<feature type="compositionally biased region" description="Gly residues" evidence="1">
    <location>
        <begin position="580"/>
        <end position="589"/>
    </location>
</feature>
<accession>A0A168Q217</accession>
<dbReference type="PANTHER" id="PTHR40050">
    <property type="entry name" value="INNER SPORE COAT PROTEIN H"/>
    <property type="match status" value="1"/>
</dbReference>
<evidence type="ECO:0000313" key="4">
    <source>
        <dbReference type="EMBL" id="SAM03374.1"/>
    </source>
</evidence>
<evidence type="ECO:0000256" key="1">
    <source>
        <dbReference type="SAM" id="MobiDB-lite"/>
    </source>
</evidence>
<dbReference type="STRING" id="4829.A0A168Q217"/>
<sequence length="621" mass="67460">MKWLAFSSLVALATMSANAADVQYAVVAFPPNGGGVAVSVGGQNHALTADSQVPNLFKGSAPSDDGGYQYVLTNGQNNSPESPKRKLAQGATTTGNEFFNRTHTTVDVPALPQAFNPVYPPLFTGLNKSNEVATLILHVNSSAFDAMIKSPKSKGKAQVNSFAYISNQEVYTITNTPTIETSGQSTKDFAKQSYSIDFNDLAAKGQQKTLFYGRTGIKLRAQATDPTQVREKLYLDCLAAAGATTLSGSFVRVFINDEPFGLYTLADDISTHLIDNMVHGGDWKYDSTGVTYKGNALSTTQEGNLAYLGDDQTKYSSDLYKLADKGESKTVSKNNNTHGPLVDFTKRLSQINPSQITDGNNKDVPALIDPQNTMLALAMNYLADSWDGLWYQASNYYLNQDMKTNQWVMISYDFDETFGNGAEKGRDSVAYQNYSRPGSERPLVDLFLKSPYYKDQFENILKTLVKRFFNPRVIQPRLEAWATLLKEDIEWDYSIPGHSPGDKNTYTVQNFLKNLNTTDSQADMEGINQWITTRAKTLTQQLNFNDNDDLPALGPYKQGSRLDASGNVVPNDGSSVSPGGSSGSSNGGDGKGDGDSSGAASLTISSLLLSAMIVIGTLVIL</sequence>
<feature type="transmembrane region" description="Helical" evidence="2">
    <location>
        <begin position="599"/>
        <end position="620"/>
    </location>
</feature>
<proteinExistence type="predicted"/>
<evidence type="ECO:0000313" key="5">
    <source>
        <dbReference type="Proteomes" id="UP000078561"/>
    </source>
</evidence>
<feature type="chain" id="PRO_5007899772" description="Coth protein-domain-containing protein" evidence="3">
    <location>
        <begin position="20"/>
        <end position="621"/>
    </location>
</feature>
<dbReference type="Pfam" id="PF08757">
    <property type="entry name" value="CotH"/>
    <property type="match status" value="1"/>
</dbReference>
<feature type="signal peptide" evidence="3">
    <location>
        <begin position="1"/>
        <end position="19"/>
    </location>
</feature>
<feature type="region of interest" description="Disordered" evidence="1">
    <location>
        <begin position="549"/>
        <end position="596"/>
    </location>
</feature>
<reference evidence="4" key="1">
    <citation type="submission" date="2016-04" db="EMBL/GenBank/DDBJ databases">
        <authorList>
            <person name="Evans L.H."/>
            <person name="Alamgir A."/>
            <person name="Owens N."/>
            <person name="Weber N.D."/>
            <person name="Virtaneva K."/>
            <person name="Barbian K."/>
            <person name="Babar A."/>
            <person name="Rosenke K."/>
        </authorList>
    </citation>
    <scope>NUCLEOTIDE SEQUENCE [LARGE SCALE GENOMIC DNA]</scope>
    <source>
        <strain evidence="4">CBS 101.48</strain>
    </source>
</reference>
<dbReference type="Proteomes" id="UP000078561">
    <property type="component" value="Unassembled WGS sequence"/>
</dbReference>
<evidence type="ECO:0008006" key="6">
    <source>
        <dbReference type="Google" id="ProtNLM"/>
    </source>
</evidence>
<evidence type="ECO:0000256" key="2">
    <source>
        <dbReference type="SAM" id="Phobius"/>
    </source>
</evidence>
<feature type="compositionally biased region" description="Low complexity" evidence="1">
    <location>
        <begin position="565"/>
        <end position="579"/>
    </location>
</feature>
<protein>
    <recommendedName>
        <fullName evidence="6">Coth protein-domain-containing protein</fullName>
    </recommendedName>
</protein>
<dbReference type="OMA" id="YYLNQDM"/>
<dbReference type="InterPro" id="IPR014867">
    <property type="entry name" value="Spore_coat_CotH_CotH2/3/7"/>
</dbReference>
<keyword evidence="5" id="KW-1185">Reference proteome</keyword>
<dbReference type="PANTHER" id="PTHR40050:SF1">
    <property type="entry name" value="INNER SPORE COAT PROTEIN H"/>
    <property type="match status" value="1"/>
</dbReference>
<evidence type="ECO:0000256" key="3">
    <source>
        <dbReference type="SAM" id="SignalP"/>
    </source>
</evidence>
<name>A0A168Q217_ABSGL</name>
<gene>
    <name evidence="4" type="primary">ABSGL_09192.1 scaffold 10682</name>
</gene>
<keyword evidence="3" id="KW-0732">Signal</keyword>
<dbReference type="AlphaFoldDB" id="A0A168Q217"/>
<dbReference type="OrthoDB" id="10267127at2759"/>
<dbReference type="InParanoid" id="A0A168Q217"/>
<keyword evidence="2" id="KW-0812">Transmembrane</keyword>
<keyword evidence="2" id="KW-0472">Membrane</keyword>
<dbReference type="EMBL" id="LT554077">
    <property type="protein sequence ID" value="SAM03374.1"/>
    <property type="molecule type" value="Genomic_DNA"/>
</dbReference>
<keyword evidence="2" id="KW-1133">Transmembrane helix</keyword>
<organism evidence="4">
    <name type="scientific">Absidia glauca</name>
    <name type="common">Pin mould</name>
    <dbReference type="NCBI Taxonomy" id="4829"/>
    <lineage>
        <taxon>Eukaryota</taxon>
        <taxon>Fungi</taxon>
        <taxon>Fungi incertae sedis</taxon>
        <taxon>Mucoromycota</taxon>
        <taxon>Mucoromycotina</taxon>
        <taxon>Mucoromycetes</taxon>
        <taxon>Mucorales</taxon>
        <taxon>Cunninghamellaceae</taxon>
        <taxon>Absidia</taxon>
    </lineage>
</organism>